<dbReference type="AlphaFoldDB" id="A0A1J5QG39"/>
<dbReference type="PIRSF" id="PIRSF037181">
    <property type="entry name" value="DGC"/>
    <property type="match status" value="1"/>
</dbReference>
<dbReference type="InterPro" id="IPR014958">
    <property type="entry name" value="DGC"/>
</dbReference>
<gene>
    <name evidence="1" type="ORF">GALL_434170</name>
</gene>
<accession>A0A1J5QG39</accession>
<proteinExistence type="predicted"/>
<protein>
    <submittedName>
        <fullName evidence="1">DGC domain protein</fullName>
    </submittedName>
</protein>
<dbReference type="Pfam" id="PF08859">
    <property type="entry name" value="DGC"/>
    <property type="match status" value="1"/>
</dbReference>
<reference evidence="1" key="1">
    <citation type="submission" date="2016-10" db="EMBL/GenBank/DDBJ databases">
        <title>Sequence of Gallionella enrichment culture.</title>
        <authorList>
            <person name="Poehlein A."/>
            <person name="Muehling M."/>
            <person name="Daniel R."/>
        </authorList>
    </citation>
    <scope>NUCLEOTIDE SEQUENCE</scope>
</reference>
<name>A0A1J5QG39_9ZZZZ</name>
<organism evidence="1">
    <name type="scientific">mine drainage metagenome</name>
    <dbReference type="NCBI Taxonomy" id="410659"/>
    <lineage>
        <taxon>unclassified sequences</taxon>
        <taxon>metagenomes</taxon>
        <taxon>ecological metagenomes</taxon>
    </lineage>
</organism>
<evidence type="ECO:0000313" key="1">
    <source>
        <dbReference type="EMBL" id="OIQ74925.1"/>
    </source>
</evidence>
<sequence>MIHHQNRRELPLIYSCSGCSSAAQAANYIALKLDREGEAEMSCISGVGGNVAHLVNIARSGRPILAIDGCALACTLHCLSERGVAADFHLQLQEYGVKKRYHADFDSGEADRVASEVTQKARLLRSNAAL</sequence>
<dbReference type="EMBL" id="MLJW01002337">
    <property type="protein sequence ID" value="OIQ74925.1"/>
    <property type="molecule type" value="Genomic_DNA"/>
</dbReference>
<comment type="caution">
    <text evidence="1">The sequence shown here is derived from an EMBL/GenBank/DDBJ whole genome shotgun (WGS) entry which is preliminary data.</text>
</comment>